<dbReference type="AlphaFoldDB" id="A0A6S8I8Y2"/>
<evidence type="ECO:0000256" key="2">
    <source>
        <dbReference type="SAM" id="Phobius"/>
    </source>
</evidence>
<keyword evidence="2" id="KW-0472">Membrane</keyword>
<sequence length="334" mass="37767">MKVRSRRWRRQRLLASSEKGIAGVVLLMVLVVVVCGIARTVGRLGNSNETSATTKHVDVKQTEISGTGTNTPPNRASKVKLYSRGRKDRSGAAILDMLLCHAFAFQENAIYGGVCIDNEEDKLLLPHLEDQQNLIHALGLQEELPYACPTDRSGILLRHENYFSQDTAVFTSAWLSYIRSKRRRKPFVVQPSPEIIQVAIHVRRGDVTPCREPERYLPNSYYISVVDQYITPLSFGRPINVTIYSESTSFEGWDLFQKRGYNLMLGSNVARVWEAWMAADMLVMSRSSFSLVPALFNENVVLYTPFWHKPLGNWTIVPKNGADDETKRLQEGCS</sequence>
<reference evidence="3" key="1">
    <citation type="submission" date="2021-01" db="EMBL/GenBank/DDBJ databases">
        <authorList>
            <person name="Corre E."/>
            <person name="Pelletier E."/>
            <person name="Niang G."/>
            <person name="Scheremetjew M."/>
            <person name="Finn R."/>
            <person name="Kale V."/>
            <person name="Holt S."/>
            <person name="Cochrane G."/>
            <person name="Meng A."/>
            <person name="Brown T."/>
            <person name="Cohen L."/>
        </authorList>
    </citation>
    <scope>NUCLEOTIDE SEQUENCE</scope>
    <source>
        <strain evidence="3">CCMP127</strain>
    </source>
</reference>
<feature type="compositionally biased region" description="Polar residues" evidence="1">
    <location>
        <begin position="62"/>
        <end position="74"/>
    </location>
</feature>
<gene>
    <name evidence="3" type="ORF">ACOF00016_LOCUS1122</name>
    <name evidence="4" type="ORF">ACOF00016_LOCUS1123</name>
</gene>
<proteinExistence type="predicted"/>
<evidence type="ECO:0000256" key="1">
    <source>
        <dbReference type="SAM" id="MobiDB-lite"/>
    </source>
</evidence>
<accession>A0A6S8I8Y2</accession>
<dbReference type="EMBL" id="HBIM01001290">
    <property type="protein sequence ID" value="CAE0402874.1"/>
    <property type="molecule type" value="Transcribed_RNA"/>
</dbReference>
<protein>
    <submittedName>
        <fullName evidence="3">Uncharacterized protein</fullName>
    </submittedName>
</protein>
<feature type="region of interest" description="Disordered" evidence="1">
    <location>
        <begin position="47"/>
        <end position="77"/>
    </location>
</feature>
<evidence type="ECO:0000313" key="3">
    <source>
        <dbReference type="EMBL" id="CAE0402874.1"/>
    </source>
</evidence>
<name>A0A6S8I8Y2_9STRA</name>
<keyword evidence="2" id="KW-1133">Transmembrane helix</keyword>
<evidence type="ECO:0000313" key="4">
    <source>
        <dbReference type="EMBL" id="CAE0402875.1"/>
    </source>
</evidence>
<dbReference type="EMBL" id="HBIM01001291">
    <property type="protein sequence ID" value="CAE0402875.1"/>
    <property type="molecule type" value="Transcribed_RNA"/>
</dbReference>
<keyword evidence="2" id="KW-0812">Transmembrane</keyword>
<feature type="transmembrane region" description="Helical" evidence="2">
    <location>
        <begin position="21"/>
        <end position="41"/>
    </location>
</feature>
<organism evidence="3">
    <name type="scientific">Amphora coffeiformis</name>
    <dbReference type="NCBI Taxonomy" id="265554"/>
    <lineage>
        <taxon>Eukaryota</taxon>
        <taxon>Sar</taxon>
        <taxon>Stramenopiles</taxon>
        <taxon>Ochrophyta</taxon>
        <taxon>Bacillariophyta</taxon>
        <taxon>Bacillariophyceae</taxon>
        <taxon>Bacillariophycidae</taxon>
        <taxon>Thalassiophysales</taxon>
        <taxon>Catenulaceae</taxon>
        <taxon>Amphora</taxon>
    </lineage>
</organism>